<reference evidence="2 3" key="1">
    <citation type="submission" date="2018-01" db="EMBL/GenBank/DDBJ databases">
        <title>Complete genome sequence of Salinigranum rubrum GX10T, an extremely halophilic archaeon isolated from a marine solar saltern.</title>
        <authorList>
            <person name="Han S."/>
        </authorList>
    </citation>
    <scope>NUCLEOTIDE SEQUENCE [LARGE SCALE GENOMIC DNA]</scope>
    <source>
        <strain evidence="2 3">GX10</strain>
    </source>
</reference>
<name>A0A2I8VK56_9EURY</name>
<accession>A0A2I8VK56</accession>
<dbReference type="KEGG" id="srub:C2R22_12225"/>
<dbReference type="RefSeq" id="WP_103426001.1">
    <property type="nucleotide sequence ID" value="NZ_CP026309.1"/>
</dbReference>
<feature type="domain" description="Halobacterial output" evidence="1">
    <location>
        <begin position="16"/>
        <end position="86"/>
    </location>
</feature>
<dbReference type="InterPro" id="IPR040624">
    <property type="entry name" value="HalOD1"/>
</dbReference>
<keyword evidence="3" id="KW-1185">Reference proteome</keyword>
<evidence type="ECO:0000259" key="1">
    <source>
        <dbReference type="Pfam" id="PF18545"/>
    </source>
</evidence>
<sequence>MSDNVLVRAHFDPRSDRSVSVAVAETLSLVVESAIDLPPLAHSIDTDSLDALFAPHTGPPPSELQLTFPYQQWQVTVSGAGEIRISDRSGHWVPND</sequence>
<dbReference type="Pfam" id="PF18545">
    <property type="entry name" value="HalOD1"/>
    <property type="match status" value="1"/>
</dbReference>
<dbReference type="EMBL" id="CP026309">
    <property type="protein sequence ID" value="AUV82312.1"/>
    <property type="molecule type" value="Genomic_DNA"/>
</dbReference>
<dbReference type="AlphaFoldDB" id="A0A2I8VK56"/>
<evidence type="ECO:0000313" key="2">
    <source>
        <dbReference type="EMBL" id="AUV82312.1"/>
    </source>
</evidence>
<evidence type="ECO:0000313" key="3">
    <source>
        <dbReference type="Proteomes" id="UP000236584"/>
    </source>
</evidence>
<protein>
    <recommendedName>
        <fullName evidence="1">Halobacterial output domain-containing protein</fullName>
    </recommendedName>
</protein>
<gene>
    <name evidence="2" type="ORF">C2R22_12225</name>
</gene>
<organism evidence="2 3">
    <name type="scientific">Salinigranum rubrum</name>
    <dbReference type="NCBI Taxonomy" id="755307"/>
    <lineage>
        <taxon>Archaea</taxon>
        <taxon>Methanobacteriati</taxon>
        <taxon>Methanobacteriota</taxon>
        <taxon>Stenosarchaea group</taxon>
        <taxon>Halobacteria</taxon>
        <taxon>Halobacteriales</taxon>
        <taxon>Haloferacaceae</taxon>
        <taxon>Salinigranum</taxon>
    </lineage>
</organism>
<dbReference type="Proteomes" id="UP000236584">
    <property type="component" value="Chromosome"/>
</dbReference>
<proteinExistence type="predicted"/>
<dbReference type="OrthoDB" id="205616at2157"/>
<dbReference type="GeneID" id="35592870"/>